<feature type="domain" description="Beta-hexosaminidase bacterial type N-terminal" evidence="3">
    <location>
        <begin position="2"/>
        <end position="122"/>
    </location>
</feature>
<evidence type="ECO:0000256" key="1">
    <source>
        <dbReference type="ARBA" id="ARBA00022801"/>
    </source>
</evidence>
<dbReference type="GO" id="GO:0016798">
    <property type="term" value="F:hydrolase activity, acting on glycosyl bonds"/>
    <property type="evidence" value="ECO:0007669"/>
    <property type="project" value="UniProtKB-KW"/>
</dbReference>
<evidence type="ECO:0000259" key="3">
    <source>
        <dbReference type="Pfam" id="PF02838"/>
    </source>
</evidence>
<keyword evidence="2" id="KW-0326">Glycosidase</keyword>
<keyword evidence="1 4" id="KW-0378">Hydrolase</keyword>
<dbReference type="SUPFAM" id="SSF55545">
    <property type="entry name" value="beta-N-acetylhexosaminidase-like domain"/>
    <property type="match status" value="1"/>
</dbReference>
<dbReference type="Gene3D" id="3.30.379.10">
    <property type="entry name" value="Chitobiase/beta-hexosaminidase domain 2-like"/>
    <property type="match status" value="1"/>
</dbReference>
<evidence type="ECO:0000313" key="4">
    <source>
        <dbReference type="EMBL" id="TWG05585.1"/>
    </source>
</evidence>
<dbReference type="EMBL" id="VIWW01000001">
    <property type="protein sequence ID" value="TWG05585.1"/>
    <property type="molecule type" value="Genomic_DNA"/>
</dbReference>
<name>A0A561V1T1_9ACTN</name>
<dbReference type="Pfam" id="PF02838">
    <property type="entry name" value="Glyco_hydro_20b"/>
    <property type="match status" value="1"/>
</dbReference>
<comment type="caution">
    <text evidence="4">The sequence shown here is derived from an EMBL/GenBank/DDBJ whole genome shotgun (WGS) entry which is preliminary data.</text>
</comment>
<dbReference type="InterPro" id="IPR029018">
    <property type="entry name" value="Hex-like_dom2"/>
</dbReference>
<evidence type="ECO:0000256" key="2">
    <source>
        <dbReference type="ARBA" id="ARBA00023295"/>
    </source>
</evidence>
<accession>A0A561V1T1</accession>
<dbReference type="AlphaFoldDB" id="A0A561V1T1"/>
<dbReference type="Proteomes" id="UP000318186">
    <property type="component" value="Unassembled WGS sequence"/>
</dbReference>
<gene>
    <name evidence="4" type="ORF">FHX80_114064</name>
</gene>
<sequence length="167" mass="17622">MLPSLRQWQPGEGEFTLTDRARIVLDGAREQRTAADARRFAAELNGHPSVSRGLSAARAGDIVLRQDPALKGSLGAEGYRLDVGDRVTVTAATSTGVFYGSRTVLQLLNDDDGRAARGSATDVPAYRERGVGVCACYINVSLPWFERAADGAAVQTTGGTPLTAKSA</sequence>
<organism evidence="4 5">
    <name type="scientific">Streptomyces brevispora</name>
    <dbReference type="NCBI Taxonomy" id="887462"/>
    <lineage>
        <taxon>Bacteria</taxon>
        <taxon>Bacillati</taxon>
        <taxon>Actinomycetota</taxon>
        <taxon>Actinomycetes</taxon>
        <taxon>Kitasatosporales</taxon>
        <taxon>Streptomycetaceae</taxon>
        <taxon>Streptomyces</taxon>
    </lineage>
</organism>
<reference evidence="4 5" key="1">
    <citation type="submission" date="2019-06" db="EMBL/GenBank/DDBJ databases">
        <title>Sequencing the genomes of 1000 actinobacteria strains.</title>
        <authorList>
            <person name="Klenk H.-P."/>
        </authorList>
    </citation>
    <scope>NUCLEOTIDE SEQUENCE [LARGE SCALE GENOMIC DNA]</scope>
    <source>
        <strain evidence="4 5">DSM 42059</strain>
    </source>
</reference>
<dbReference type="InterPro" id="IPR015882">
    <property type="entry name" value="HEX_bac_N"/>
</dbReference>
<evidence type="ECO:0000313" key="5">
    <source>
        <dbReference type="Proteomes" id="UP000318186"/>
    </source>
</evidence>
<proteinExistence type="predicted"/>
<dbReference type="RefSeq" id="WP_244318344.1">
    <property type="nucleotide sequence ID" value="NZ_VIWW01000001.1"/>
</dbReference>
<dbReference type="GO" id="GO:0005975">
    <property type="term" value="P:carbohydrate metabolic process"/>
    <property type="evidence" value="ECO:0007669"/>
    <property type="project" value="UniProtKB-ARBA"/>
</dbReference>
<protein>
    <submittedName>
        <fullName evidence="4">Glycosyl hydrolase family 20</fullName>
    </submittedName>
</protein>